<dbReference type="PANTHER" id="PTHR30575:SF3">
    <property type="entry name" value="PEPTIDASE M20 DIMERISATION DOMAIN-CONTAINING PROTEIN"/>
    <property type="match status" value="1"/>
</dbReference>
<evidence type="ECO:0000259" key="1">
    <source>
        <dbReference type="PROSITE" id="PS51186"/>
    </source>
</evidence>
<reference evidence="2 3" key="1">
    <citation type="submission" date="2024-03" db="EMBL/GenBank/DDBJ databases">
        <title>Human intestinal bacterial collection.</title>
        <authorList>
            <person name="Pauvert C."/>
            <person name="Hitch T.C.A."/>
            <person name="Clavel T."/>
        </authorList>
    </citation>
    <scope>NUCLEOTIDE SEQUENCE [LARGE SCALE GENOMIC DNA]</scope>
    <source>
        <strain evidence="2 3">CLA-AA-H78B</strain>
    </source>
</reference>
<sequence>MSTEEIYQNIIEEAESLEQELIKLRREFHQYPEPGWMEMRTSARIAELLESYGCDQVLMGTEVCKADARMGVPEESLLEQHYKEVNALGQVSEEKLKKTRGGFTGVIGILHGKLSEERTASEKESERASENQVLAFRFDIDALPVTECENMDHFPEKQGFRSICPGYMHACGHDGHITVGLGTAKILCGMKDQLRGTIKFIFQPAEEGVRGAKAIVEKGHLDDVDVVLGAHMSGKEDQEQCMIGIGDGHSLATTKMDVEIHGKAAHAAAAPEAGDNAMLAAATAILNLHAIPRYSHGDTRVNVGKLVAGSSRNVICESAHMEMEVRGMTAEANQYMYDYACRIIENAAQMHGCTSQIRLMGAATNSLNTPELMDRMKKLCEERLQLPVVYVPEGGVGGSEDYSCMSERVKEHGGQSCYFLNLSKCHATLHNDRFDFDEKALVNGVKVFTCAAVDLLMESTLDPAFLERDRLRKSGIPVKIAETERLLIRETIPSDIPDLYEIWKQGGMVRGTVPVLNTLDEETEFMEAYIRHAYLFYDFGLWTVIEKQSGQIIGQAGLFVSELLDDAVELGYLIRQSYRGKGYAQECGRAILAYAEEVLDLEELHVLIERTNDTSLHVAQKLGFGPYGQDQIHGAETAEDTETSLVHWHKMLT</sequence>
<proteinExistence type="predicted"/>
<keyword evidence="3" id="KW-1185">Reference proteome</keyword>
<dbReference type="CDD" id="cd04301">
    <property type="entry name" value="NAT_SF"/>
    <property type="match status" value="1"/>
</dbReference>
<protein>
    <submittedName>
        <fullName evidence="2">Amidohydrolase</fullName>
    </submittedName>
</protein>
<evidence type="ECO:0000313" key="2">
    <source>
        <dbReference type="EMBL" id="MEQ2579653.1"/>
    </source>
</evidence>
<dbReference type="InterPro" id="IPR000182">
    <property type="entry name" value="GNAT_dom"/>
</dbReference>
<accession>A0ABV1I380</accession>
<dbReference type="Pfam" id="PF13302">
    <property type="entry name" value="Acetyltransf_3"/>
    <property type="match status" value="1"/>
</dbReference>
<organism evidence="2 3">
    <name type="scientific">Hominiventricola aquisgranensis</name>
    <dbReference type="NCBI Taxonomy" id="3133164"/>
    <lineage>
        <taxon>Bacteria</taxon>
        <taxon>Bacillati</taxon>
        <taxon>Bacillota</taxon>
        <taxon>Clostridia</taxon>
        <taxon>Lachnospirales</taxon>
        <taxon>Lachnospiraceae</taxon>
        <taxon>Hominiventricola</taxon>
    </lineage>
</organism>
<dbReference type="EMBL" id="JBBMFC010000024">
    <property type="protein sequence ID" value="MEQ2579653.1"/>
    <property type="molecule type" value="Genomic_DNA"/>
</dbReference>
<dbReference type="InterPro" id="IPR052030">
    <property type="entry name" value="Peptidase_M20/M20A_hydrolases"/>
</dbReference>
<evidence type="ECO:0000313" key="3">
    <source>
        <dbReference type="Proteomes" id="UP001470288"/>
    </source>
</evidence>
<dbReference type="SUPFAM" id="SSF55031">
    <property type="entry name" value="Bacterial exopeptidase dimerisation domain"/>
    <property type="match status" value="1"/>
</dbReference>
<dbReference type="PROSITE" id="PS51186">
    <property type="entry name" value="GNAT"/>
    <property type="match status" value="1"/>
</dbReference>
<dbReference type="InterPro" id="IPR011650">
    <property type="entry name" value="Peptidase_M20_dimer"/>
</dbReference>
<dbReference type="PANTHER" id="PTHR30575">
    <property type="entry name" value="PEPTIDASE M20"/>
    <property type="match status" value="1"/>
</dbReference>
<feature type="domain" description="N-acetyltransferase" evidence="1">
    <location>
        <begin position="486"/>
        <end position="653"/>
    </location>
</feature>
<dbReference type="Gene3D" id="3.40.630.30">
    <property type="match status" value="1"/>
</dbReference>
<dbReference type="Proteomes" id="UP001470288">
    <property type="component" value="Unassembled WGS sequence"/>
</dbReference>
<dbReference type="InterPro" id="IPR017439">
    <property type="entry name" value="Amidohydrolase"/>
</dbReference>
<dbReference type="Pfam" id="PF01546">
    <property type="entry name" value="Peptidase_M20"/>
    <property type="match status" value="1"/>
</dbReference>
<name>A0ABV1I380_9FIRM</name>
<dbReference type="InterPro" id="IPR002933">
    <property type="entry name" value="Peptidase_M20"/>
</dbReference>
<dbReference type="InterPro" id="IPR036264">
    <property type="entry name" value="Bact_exopeptidase_dim_dom"/>
</dbReference>
<comment type="caution">
    <text evidence="2">The sequence shown here is derived from an EMBL/GenBank/DDBJ whole genome shotgun (WGS) entry which is preliminary data.</text>
</comment>
<dbReference type="InterPro" id="IPR016181">
    <property type="entry name" value="Acyl_CoA_acyltransferase"/>
</dbReference>
<dbReference type="Gene3D" id="3.40.630.10">
    <property type="entry name" value="Zn peptidases"/>
    <property type="match status" value="2"/>
</dbReference>
<dbReference type="SUPFAM" id="SSF55729">
    <property type="entry name" value="Acyl-CoA N-acyltransferases (Nat)"/>
    <property type="match status" value="1"/>
</dbReference>
<dbReference type="SUPFAM" id="SSF53187">
    <property type="entry name" value="Zn-dependent exopeptidases"/>
    <property type="match status" value="1"/>
</dbReference>
<gene>
    <name evidence="2" type="ORF">WMO62_12620</name>
</gene>
<dbReference type="Pfam" id="PF07687">
    <property type="entry name" value="M20_dimer"/>
    <property type="match status" value="1"/>
</dbReference>
<dbReference type="NCBIfam" id="TIGR01891">
    <property type="entry name" value="amidohydrolases"/>
    <property type="match status" value="1"/>
</dbReference>
<dbReference type="RefSeq" id="WP_349144854.1">
    <property type="nucleotide sequence ID" value="NZ_JBBMFC010000024.1"/>
</dbReference>